<feature type="compositionally biased region" description="Low complexity" evidence="1">
    <location>
        <begin position="29"/>
        <end position="40"/>
    </location>
</feature>
<evidence type="ECO:0000313" key="2">
    <source>
        <dbReference type="EMBL" id="QWJ65454.1"/>
    </source>
</evidence>
<evidence type="ECO:0000256" key="1">
    <source>
        <dbReference type="SAM" id="MobiDB-lite"/>
    </source>
</evidence>
<accession>A0A8E9ZEJ3</accession>
<dbReference type="RefSeq" id="WP_070793602.1">
    <property type="nucleotide sequence ID" value="NZ_CP075140.1"/>
</dbReference>
<reference evidence="2" key="2">
    <citation type="submission" date="2021-05" db="EMBL/GenBank/DDBJ databases">
        <title>Whole genome PacBio Sequel sequence of Salmonella enterica subsp. enterica.</title>
        <authorList>
            <person name="Hoffmann M."/>
            <person name="Balkey M."/>
            <person name="Luo Y."/>
        </authorList>
    </citation>
    <scope>NUCLEOTIDE SEQUENCE</scope>
    <source>
        <strain evidence="2">CFSAN044865</strain>
    </source>
</reference>
<dbReference type="EMBL" id="CP075140">
    <property type="protein sequence ID" value="QWJ65454.1"/>
    <property type="molecule type" value="Genomic_DNA"/>
</dbReference>
<name>A0A8E9ZEJ3_SALER</name>
<proteinExistence type="predicted"/>
<gene>
    <name evidence="2" type="ORF">A7R87_002290</name>
</gene>
<protein>
    <submittedName>
        <fullName evidence="2">Uncharacterized protein</fullName>
    </submittedName>
</protein>
<reference evidence="2" key="1">
    <citation type="submission" date="2016-09" db="EMBL/GenBank/DDBJ databases">
        <authorList>
            <person name="Bell R."/>
        </authorList>
    </citation>
    <scope>NUCLEOTIDE SEQUENCE</scope>
    <source>
        <strain evidence="2">CFSAN044865</strain>
    </source>
</reference>
<dbReference type="AlphaFoldDB" id="A0A8E9ZEJ3"/>
<feature type="region of interest" description="Disordered" evidence="1">
    <location>
        <begin position="1"/>
        <end position="66"/>
    </location>
</feature>
<organism evidence="2">
    <name type="scientific">Salmonella enterica</name>
    <name type="common">Salmonella choleraesuis</name>
    <dbReference type="NCBI Taxonomy" id="28901"/>
    <lineage>
        <taxon>Bacteria</taxon>
        <taxon>Pseudomonadati</taxon>
        <taxon>Pseudomonadota</taxon>
        <taxon>Gammaproteobacteria</taxon>
        <taxon>Enterobacterales</taxon>
        <taxon>Enterobacteriaceae</taxon>
        <taxon>Salmonella</taxon>
    </lineage>
</organism>
<sequence>MQEQKRPILSIKRKPSFMYQKPPQKPDSEQNAAQPEQPEQLTDSDSTGTRKKPNYREPPGWEEVRGKFSDGYFNLGKMLTEMQLIQKKKKSRRDDKP</sequence>